<dbReference type="PANTHER" id="PTHR43757:SF2">
    <property type="entry name" value="AMINOMETHYLTRANSFERASE, MITOCHONDRIAL"/>
    <property type="match status" value="1"/>
</dbReference>
<dbReference type="NCBIfam" id="NF001567">
    <property type="entry name" value="PRK00389.1"/>
    <property type="match status" value="1"/>
</dbReference>
<evidence type="ECO:0000256" key="8">
    <source>
        <dbReference type="PIRSR" id="PIRSR006487-1"/>
    </source>
</evidence>
<feature type="domain" description="GCVT N-terminal" evidence="9">
    <location>
        <begin position="7"/>
        <end position="275"/>
    </location>
</feature>
<dbReference type="AlphaFoldDB" id="A0A933ICZ9"/>
<dbReference type="GO" id="GO:0008483">
    <property type="term" value="F:transaminase activity"/>
    <property type="evidence" value="ECO:0007669"/>
    <property type="project" value="UniProtKB-KW"/>
</dbReference>
<dbReference type="InterPro" id="IPR006222">
    <property type="entry name" value="GCVT_N"/>
</dbReference>
<evidence type="ECO:0000256" key="3">
    <source>
        <dbReference type="ARBA" id="ARBA00022576"/>
    </source>
</evidence>
<dbReference type="EC" id="2.1.2.10" evidence="2 7"/>
<dbReference type="GO" id="GO:0005960">
    <property type="term" value="C:glycine cleavage complex"/>
    <property type="evidence" value="ECO:0007669"/>
    <property type="project" value="InterPro"/>
</dbReference>
<evidence type="ECO:0000256" key="4">
    <source>
        <dbReference type="ARBA" id="ARBA00022679"/>
    </source>
</evidence>
<dbReference type="GO" id="GO:0019464">
    <property type="term" value="P:glycine decarboxylation via glycine cleavage system"/>
    <property type="evidence" value="ECO:0007669"/>
    <property type="project" value="UniProtKB-UniRule"/>
</dbReference>
<dbReference type="Pfam" id="PF08669">
    <property type="entry name" value="GCV_T_C"/>
    <property type="match status" value="1"/>
</dbReference>
<accession>A0A933ICZ9</accession>
<dbReference type="Proteomes" id="UP000736328">
    <property type="component" value="Unassembled WGS sequence"/>
</dbReference>
<feature type="domain" description="Aminomethyltransferase C-terminal" evidence="10">
    <location>
        <begin position="295"/>
        <end position="373"/>
    </location>
</feature>
<evidence type="ECO:0000259" key="9">
    <source>
        <dbReference type="Pfam" id="PF01571"/>
    </source>
</evidence>
<evidence type="ECO:0000256" key="7">
    <source>
        <dbReference type="HAMAP-Rule" id="MF_00259"/>
    </source>
</evidence>
<feature type="binding site" evidence="8">
    <location>
        <position position="208"/>
    </location>
    <ligand>
        <name>substrate</name>
    </ligand>
</feature>
<dbReference type="Gene3D" id="2.40.30.110">
    <property type="entry name" value="Aminomethyltransferase beta-barrel domains"/>
    <property type="match status" value="1"/>
</dbReference>
<dbReference type="Pfam" id="PF01571">
    <property type="entry name" value="GCV_T"/>
    <property type="match status" value="1"/>
</dbReference>
<dbReference type="InterPro" id="IPR006223">
    <property type="entry name" value="GcvT"/>
</dbReference>
<proteinExistence type="inferred from homology"/>
<dbReference type="SUPFAM" id="SSF101790">
    <property type="entry name" value="Aminomethyltransferase beta-barrel domain"/>
    <property type="match status" value="1"/>
</dbReference>
<dbReference type="EMBL" id="JACQXR010000101">
    <property type="protein sequence ID" value="MBI4727089.1"/>
    <property type="molecule type" value="Genomic_DNA"/>
</dbReference>
<reference evidence="11" key="1">
    <citation type="submission" date="2020-07" db="EMBL/GenBank/DDBJ databases">
        <title>Huge and variable diversity of episymbiotic CPR bacteria and DPANN archaea in groundwater ecosystems.</title>
        <authorList>
            <person name="He C.Y."/>
            <person name="Keren R."/>
            <person name="Whittaker M."/>
            <person name="Farag I.F."/>
            <person name="Doudna J."/>
            <person name="Cate J.H.D."/>
            <person name="Banfield J.F."/>
        </authorList>
    </citation>
    <scope>NUCLEOTIDE SEQUENCE</scope>
    <source>
        <strain evidence="11">NC_groundwater_1520_Pr4_B-0.1um_53_5</strain>
    </source>
</reference>
<comment type="caution">
    <text evidence="11">The sequence shown here is derived from an EMBL/GenBank/DDBJ whole genome shotgun (WGS) entry which is preliminary data.</text>
</comment>
<organism evidence="11 12">
    <name type="scientific">candidate division TA06 bacterium</name>
    <dbReference type="NCBI Taxonomy" id="2250710"/>
    <lineage>
        <taxon>Bacteria</taxon>
        <taxon>Bacteria division TA06</taxon>
    </lineage>
</organism>
<dbReference type="InterPro" id="IPR022903">
    <property type="entry name" value="GcvT_bac"/>
</dbReference>
<sequence>MENKTPFYEHHVKAGAKMVPFAGFMMPVQYHGIIEEHRHVRSAAGLFDVSHMGEIEVRGPAALKFVSYVTVNDPAALAVDQVQYSAMCYQDGGIVDDLLVYRFPEHFFLVVNASNLAKDFAWLQEQVRSAVRHDPDSGQAKGFDVSLKNTSNEVAQLALQGPKSEPLLQKICDLKLSDMKFYWFKVGKVDGIEMIVSRTGYTGEDGFELYFDIKYADQIWEALFKAGKEFDLRPIGLGARDSLRLEMKYCLYGNDIDQTTSPLEAGLGWITKLKKAGEFNGREVLLKQKAEGVKRKLIGFEVEGNAFPRQHYKVIKSGEQIGEVTSGVFSPSVSRGIGMAYVETEFSKTGDTFEVEVRGKPVPAKGVETPFYKHGTHK</sequence>
<dbReference type="GO" id="GO:0004047">
    <property type="term" value="F:aminomethyltransferase activity"/>
    <property type="evidence" value="ECO:0007669"/>
    <property type="project" value="UniProtKB-UniRule"/>
</dbReference>
<dbReference type="NCBIfam" id="TIGR00528">
    <property type="entry name" value="gcvT"/>
    <property type="match status" value="1"/>
</dbReference>
<dbReference type="HAMAP" id="MF_00259">
    <property type="entry name" value="GcvT"/>
    <property type="match status" value="1"/>
</dbReference>
<evidence type="ECO:0000256" key="2">
    <source>
        <dbReference type="ARBA" id="ARBA00012616"/>
    </source>
</evidence>
<evidence type="ECO:0000313" key="12">
    <source>
        <dbReference type="Proteomes" id="UP000736328"/>
    </source>
</evidence>
<evidence type="ECO:0000256" key="5">
    <source>
        <dbReference type="ARBA" id="ARBA00031395"/>
    </source>
</evidence>
<keyword evidence="4 7" id="KW-0808">Transferase</keyword>
<dbReference type="InterPro" id="IPR027266">
    <property type="entry name" value="TrmE/GcvT-like"/>
</dbReference>
<gene>
    <name evidence="7 11" type="primary">gcvT</name>
    <name evidence="11" type="ORF">HY768_07690</name>
</gene>
<dbReference type="FunFam" id="2.40.30.110:FF:000003">
    <property type="entry name" value="Aminomethyltransferase"/>
    <property type="match status" value="1"/>
</dbReference>
<dbReference type="Gene3D" id="4.10.1250.10">
    <property type="entry name" value="Aminomethyltransferase fragment"/>
    <property type="match status" value="1"/>
</dbReference>
<dbReference type="InterPro" id="IPR029043">
    <property type="entry name" value="GcvT/YgfZ_C"/>
</dbReference>
<dbReference type="FunFam" id="4.10.1250.10:FF:000001">
    <property type="entry name" value="Aminomethyltransferase"/>
    <property type="match status" value="1"/>
</dbReference>
<evidence type="ECO:0000256" key="6">
    <source>
        <dbReference type="ARBA" id="ARBA00047665"/>
    </source>
</evidence>
<dbReference type="PANTHER" id="PTHR43757">
    <property type="entry name" value="AMINOMETHYLTRANSFERASE"/>
    <property type="match status" value="1"/>
</dbReference>
<dbReference type="Gene3D" id="3.30.70.1400">
    <property type="entry name" value="Aminomethyltransferase beta-barrel domains"/>
    <property type="match status" value="1"/>
</dbReference>
<dbReference type="Gene3D" id="3.30.1360.120">
    <property type="entry name" value="Probable tRNA modification gtpase trme, domain 1"/>
    <property type="match status" value="1"/>
</dbReference>
<comment type="subunit">
    <text evidence="7">The glycine cleavage system is composed of four proteins: P, T, L and H.</text>
</comment>
<evidence type="ECO:0000259" key="10">
    <source>
        <dbReference type="Pfam" id="PF08669"/>
    </source>
</evidence>
<dbReference type="InterPro" id="IPR013977">
    <property type="entry name" value="GcvT_C"/>
</dbReference>
<evidence type="ECO:0000256" key="1">
    <source>
        <dbReference type="ARBA" id="ARBA00008609"/>
    </source>
</evidence>
<comment type="function">
    <text evidence="7">The glycine cleavage system catalyzes the degradation of glycine.</text>
</comment>
<dbReference type="InterPro" id="IPR028896">
    <property type="entry name" value="GcvT/YgfZ/DmdA"/>
</dbReference>
<name>A0A933ICZ9_UNCT6</name>
<dbReference type="FunFam" id="3.30.70.1400:FF:000001">
    <property type="entry name" value="Aminomethyltransferase"/>
    <property type="match status" value="1"/>
</dbReference>
<dbReference type="PIRSF" id="PIRSF006487">
    <property type="entry name" value="GcvT"/>
    <property type="match status" value="1"/>
</dbReference>
<protein>
    <recommendedName>
        <fullName evidence="2 7">Aminomethyltransferase</fullName>
        <ecNumber evidence="2 7">2.1.2.10</ecNumber>
    </recommendedName>
    <alternativeName>
        <fullName evidence="5 7">Glycine cleavage system T protein</fullName>
    </alternativeName>
</protein>
<comment type="catalytic activity">
    <reaction evidence="6 7">
        <text>N(6)-[(R)-S(8)-aminomethyldihydrolipoyl]-L-lysyl-[protein] + (6S)-5,6,7,8-tetrahydrofolate = N(6)-[(R)-dihydrolipoyl]-L-lysyl-[protein] + (6R)-5,10-methylene-5,6,7,8-tetrahydrofolate + NH4(+)</text>
        <dbReference type="Rhea" id="RHEA:16945"/>
        <dbReference type="Rhea" id="RHEA-COMP:10475"/>
        <dbReference type="Rhea" id="RHEA-COMP:10492"/>
        <dbReference type="ChEBI" id="CHEBI:15636"/>
        <dbReference type="ChEBI" id="CHEBI:28938"/>
        <dbReference type="ChEBI" id="CHEBI:57453"/>
        <dbReference type="ChEBI" id="CHEBI:83100"/>
        <dbReference type="ChEBI" id="CHEBI:83143"/>
        <dbReference type="EC" id="2.1.2.10"/>
    </reaction>
</comment>
<evidence type="ECO:0000313" key="11">
    <source>
        <dbReference type="EMBL" id="MBI4727089.1"/>
    </source>
</evidence>
<dbReference type="SUPFAM" id="SSF103025">
    <property type="entry name" value="Folate-binding domain"/>
    <property type="match status" value="1"/>
</dbReference>
<keyword evidence="3 7" id="KW-0032">Aminotransferase</keyword>
<comment type="similarity">
    <text evidence="1 7">Belongs to the GcvT family.</text>
</comment>
<dbReference type="GO" id="GO:0005829">
    <property type="term" value="C:cytosol"/>
    <property type="evidence" value="ECO:0007669"/>
    <property type="project" value="TreeGrafter"/>
</dbReference>